<evidence type="ECO:0000256" key="2">
    <source>
        <dbReference type="ARBA" id="ARBA00004298"/>
    </source>
</evidence>
<keyword evidence="18" id="KW-1185">Reference proteome</keyword>
<dbReference type="PANTHER" id="PTHR15469:SF0">
    <property type="entry name" value="NADH DEHYDROGENASE [UBIQUINONE] 1 BETA SUBCOMPLEX SUBUNIT 4"/>
    <property type="match status" value="1"/>
</dbReference>
<evidence type="ECO:0000256" key="6">
    <source>
        <dbReference type="ARBA" id="ARBA00022448"/>
    </source>
</evidence>
<evidence type="ECO:0000256" key="7">
    <source>
        <dbReference type="ARBA" id="ARBA00022660"/>
    </source>
</evidence>
<evidence type="ECO:0000256" key="13">
    <source>
        <dbReference type="ARBA" id="ARBA00023136"/>
    </source>
</evidence>
<keyword evidence="10" id="KW-0249">Electron transport</keyword>
<feature type="transmembrane region" description="Helical" evidence="16">
    <location>
        <begin position="124"/>
        <end position="141"/>
    </location>
</feature>
<keyword evidence="11 16" id="KW-1133">Transmembrane helix</keyword>
<dbReference type="GO" id="GO:0005743">
    <property type="term" value="C:mitochondrial inner membrane"/>
    <property type="evidence" value="ECO:0007669"/>
    <property type="project" value="UniProtKB-SubCell"/>
</dbReference>
<dbReference type="Pfam" id="PF07225">
    <property type="entry name" value="NDUF_B4"/>
    <property type="match status" value="1"/>
</dbReference>
<sequence length="165" mass="19128">MSSQVAEKNRDTIRASREPGGPIIYGCYLPDGPVKFSKMANYREAPLATRPKTLEPAEYFNLSPDLRRAEEERAALRAQLKRQYQLQLNNPHRKDLIEDPALTRWTYARTNVYPNFRPTAKTSLLGGLFAVAPLFFWYYVFKSDRDKKEASIKAGKYERPFQLSY</sequence>
<evidence type="ECO:0000256" key="3">
    <source>
        <dbReference type="ARBA" id="ARBA00007260"/>
    </source>
</evidence>
<name>A0A3B3QY48_9TELE</name>
<comment type="subunit">
    <text evidence="4">Complex I is composed of 45 different subunits.</text>
</comment>
<evidence type="ECO:0000313" key="18">
    <source>
        <dbReference type="Proteomes" id="UP000261540"/>
    </source>
</evidence>
<comment type="similarity">
    <text evidence="3">Belongs to the complex I NDUFB4 subunit family.</text>
</comment>
<evidence type="ECO:0000256" key="10">
    <source>
        <dbReference type="ARBA" id="ARBA00022982"/>
    </source>
</evidence>
<keyword evidence="9" id="KW-0999">Mitochondrion inner membrane</keyword>
<keyword evidence="13 16" id="KW-0472">Membrane</keyword>
<dbReference type="AlphaFoldDB" id="A0A3B3QY48"/>
<dbReference type="Ensembl" id="ENSPKIT00000034502.1">
    <property type="protein sequence ID" value="ENSPKIP00000010371.1"/>
    <property type="gene ID" value="ENSPKIG00000025118.1"/>
</dbReference>
<evidence type="ECO:0000256" key="5">
    <source>
        <dbReference type="ARBA" id="ARBA00018681"/>
    </source>
</evidence>
<reference evidence="17" key="2">
    <citation type="submission" date="2025-09" db="UniProtKB">
        <authorList>
            <consortium name="Ensembl"/>
        </authorList>
    </citation>
    <scope>IDENTIFICATION</scope>
</reference>
<keyword evidence="7" id="KW-0679">Respiratory chain</keyword>
<keyword evidence="8 16" id="KW-0812">Transmembrane</keyword>
<evidence type="ECO:0000256" key="14">
    <source>
        <dbReference type="ARBA" id="ARBA00030212"/>
    </source>
</evidence>
<protein>
    <recommendedName>
        <fullName evidence="5">NADH dehydrogenase [ubiquinone] 1 beta subcomplex subunit 4</fullName>
    </recommendedName>
    <alternativeName>
        <fullName evidence="14">Complex I-B15</fullName>
    </alternativeName>
    <alternativeName>
        <fullName evidence="15">NADH-ubiquinone oxidoreductase B15 subunit</fullName>
    </alternativeName>
</protein>
<evidence type="ECO:0000256" key="8">
    <source>
        <dbReference type="ARBA" id="ARBA00022692"/>
    </source>
</evidence>
<comment type="subcellular location">
    <subcellularLocation>
        <location evidence="2">Mitochondrion inner membrane</location>
        <topology evidence="2">Single-pass membrane protein</topology>
        <orientation evidence="2">Matrix side</orientation>
    </subcellularLocation>
</comment>
<dbReference type="STRING" id="1676925.ENSPKIP00000010371"/>
<accession>A0A3B3QY48</accession>
<keyword evidence="12" id="KW-0496">Mitochondrion</keyword>
<evidence type="ECO:0000256" key="11">
    <source>
        <dbReference type="ARBA" id="ARBA00022989"/>
    </source>
</evidence>
<dbReference type="PANTHER" id="PTHR15469">
    <property type="entry name" value="NADH-UBIQUINONE OXIDOREDUCTASE B15 SUBUNIT"/>
    <property type="match status" value="1"/>
</dbReference>
<dbReference type="GeneTree" id="ENSGT00390000007133"/>
<evidence type="ECO:0000256" key="4">
    <source>
        <dbReference type="ARBA" id="ARBA00011533"/>
    </source>
</evidence>
<evidence type="ECO:0000313" key="17">
    <source>
        <dbReference type="Ensembl" id="ENSPKIP00000010371.1"/>
    </source>
</evidence>
<proteinExistence type="inferred from homology"/>
<comment type="function">
    <text evidence="1">Accessory subunit of the mitochondrial membrane respiratory chain NADH dehydrogenase (Complex I), that is believed not to be involved in catalysis. Complex I functions in the transfer of electrons from NADH to the respiratory chain. The immediate electron acceptor for the enzyme is believed to be ubiquinone.</text>
</comment>
<organism evidence="17 18">
    <name type="scientific">Paramormyrops kingsleyae</name>
    <dbReference type="NCBI Taxonomy" id="1676925"/>
    <lineage>
        <taxon>Eukaryota</taxon>
        <taxon>Metazoa</taxon>
        <taxon>Chordata</taxon>
        <taxon>Craniata</taxon>
        <taxon>Vertebrata</taxon>
        <taxon>Euteleostomi</taxon>
        <taxon>Actinopterygii</taxon>
        <taxon>Neopterygii</taxon>
        <taxon>Teleostei</taxon>
        <taxon>Osteoglossocephala</taxon>
        <taxon>Osteoglossomorpha</taxon>
        <taxon>Osteoglossiformes</taxon>
        <taxon>Mormyridae</taxon>
        <taxon>Paramormyrops</taxon>
    </lineage>
</organism>
<evidence type="ECO:0000256" key="9">
    <source>
        <dbReference type="ARBA" id="ARBA00022792"/>
    </source>
</evidence>
<evidence type="ECO:0000256" key="12">
    <source>
        <dbReference type="ARBA" id="ARBA00023128"/>
    </source>
</evidence>
<evidence type="ECO:0000256" key="15">
    <source>
        <dbReference type="ARBA" id="ARBA00030987"/>
    </source>
</evidence>
<reference evidence="17" key="1">
    <citation type="submission" date="2025-08" db="UniProtKB">
        <authorList>
            <consortium name="Ensembl"/>
        </authorList>
    </citation>
    <scope>IDENTIFICATION</scope>
</reference>
<keyword evidence="6" id="KW-0813">Transport</keyword>
<dbReference type="InterPro" id="IPR009866">
    <property type="entry name" value="NADH_UbQ_OxRdtase_NDUFB4_su"/>
</dbReference>
<evidence type="ECO:0000256" key="16">
    <source>
        <dbReference type="SAM" id="Phobius"/>
    </source>
</evidence>
<evidence type="ECO:0000256" key="1">
    <source>
        <dbReference type="ARBA" id="ARBA00003195"/>
    </source>
</evidence>
<dbReference type="Proteomes" id="UP000261540">
    <property type="component" value="Unplaced"/>
</dbReference>